<feature type="transmembrane region" description="Helical" evidence="1">
    <location>
        <begin position="66"/>
        <end position="87"/>
    </location>
</feature>
<proteinExistence type="predicted"/>
<evidence type="ECO:0000313" key="2">
    <source>
        <dbReference type="EnsemblMetazoa" id="AMAM012640-PA"/>
    </source>
</evidence>
<name>A0A182SSP5_9DIPT</name>
<dbReference type="Proteomes" id="UP000075901">
    <property type="component" value="Unassembled WGS sequence"/>
</dbReference>
<feature type="transmembrane region" description="Helical" evidence="1">
    <location>
        <begin position="30"/>
        <end position="54"/>
    </location>
</feature>
<keyword evidence="1" id="KW-0472">Membrane</keyword>
<keyword evidence="1" id="KW-0812">Transmembrane</keyword>
<dbReference type="EnsemblMetazoa" id="AMAM012640-RA">
    <property type="protein sequence ID" value="AMAM012640-PA"/>
    <property type="gene ID" value="AMAM012640"/>
</dbReference>
<dbReference type="VEuPathDB" id="VectorBase:AMAM012640"/>
<organism evidence="2 3">
    <name type="scientific">Anopheles maculatus</name>
    <dbReference type="NCBI Taxonomy" id="74869"/>
    <lineage>
        <taxon>Eukaryota</taxon>
        <taxon>Metazoa</taxon>
        <taxon>Ecdysozoa</taxon>
        <taxon>Arthropoda</taxon>
        <taxon>Hexapoda</taxon>
        <taxon>Insecta</taxon>
        <taxon>Pterygota</taxon>
        <taxon>Neoptera</taxon>
        <taxon>Endopterygota</taxon>
        <taxon>Diptera</taxon>
        <taxon>Nematocera</taxon>
        <taxon>Culicoidea</taxon>
        <taxon>Culicidae</taxon>
        <taxon>Anophelinae</taxon>
        <taxon>Anopheles</taxon>
        <taxon>Anopheles maculatus group</taxon>
    </lineage>
</organism>
<protein>
    <submittedName>
        <fullName evidence="2">Uncharacterized protein</fullName>
    </submittedName>
</protein>
<dbReference type="AlphaFoldDB" id="A0A182SSP5"/>
<accession>A0A182SSP5</accession>
<evidence type="ECO:0000256" key="1">
    <source>
        <dbReference type="SAM" id="Phobius"/>
    </source>
</evidence>
<reference evidence="2" key="2">
    <citation type="submission" date="2020-05" db="UniProtKB">
        <authorList>
            <consortium name="EnsemblMetazoa"/>
        </authorList>
    </citation>
    <scope>IDENTIFICATION</scope>
    <source>
        <strain evidence="2">maculatus3</strain>
    </source>
</reference>
<reference evidence="3" key="1">
    <citation type="submission" date="2013-09" db="EMBL/GenBank/DDBJ databases">
        <title>The Genome Sequence of Anopheles maculatus species B.</title>
        <authorList>
            <consortium name="The Broad Institute Genomics Platform"/>
            <person name="Neafsey D.E."/>
            <person name="Besansky N."/>
            <person name="Howell P."/>
            <person name="Walton C."/>
            <person name="Young S.K."/>
            <person name="Zeng Q."/>
            <person name="Gargeya S."/>
            <person name="Fitzgerald M."/>
            <person name="Haas B."/>
            <person name="Abouelleil A."/>
            <person name="Allen A.W."/>
            <person name="Alvarado L."/>
            <person name="Arachchi H.M."/>
            <person name="Berlin A.M."/>
            <person name="Chapman S.B."/>
            <person name="Gainer-Dewar J."/>
            <person name="Goldberg J."/>
            <person name="Griggs A."/>
            <person name="Gujja S."/>
            <person name="Hansen M."/>
            <person name="Howarth C."/>
            <person name="Imamovic A."/>
            <person name="Ireland A."/>
            <person name="Larimer J."/>
            <person name="McCowan C."/>
            <person name="Murphy C."/>
            <person name="Pearson M."/>
            <person name="Poon T.W."/>
            <person name="Priest M."/>
            <person name="Roberts A."/>
            <person name="Saif S."/>
            <person name="Shea T."/>
            <person name="Sisk P."/>
            <person name="Sykes S."/>
            <person name="Wortman J."/>
            <person name="Nusbaum C."/>
            <person name="Birren B."/>
        </authorList>
    </citation>
    <scope>NUCLEOTIDE SEQUENCE [LARGE SCALE GENOMIC DNA]</scope>
    <source>
        <strain evidence="3">maculatus3</strain>
    </source>
</reference>
<keyword evidence="3" id="KW-1185">Reference proteome</keyword>
<evidence type="ECO:0000313" key="3">
    <source>
        <dbReference type="Proteomes" id="UP000075901"/>
    </source>
</evidence>
<keyword evidence="1" id="KW-1133">Transmembrane helix</keyword>
<sequence>MFVLPLTTTQPTAPVCPFVRQLSMKLQQCVIDFAIILITIPSLVVVALLLDYMMNHTGWSDQLETQIIMVALAVAFFLICIMISVYLTHRVGNCLWAGPQSDRESIYSIERGHGRNGSLDIMPPPTYETVMGEHEPPSYEKISKIFPPQEPPPSYAATIALGRDVTAHI</sequence>